<dbReference type="Gene3D" id="3.60.10.10">
    <property type="entry name" value="Endonuclease/exonuclease/phosphatase"/>
    <property type="match status" value="1"/>
</dbReference>
<keyword evidence="2" id="KW-0540">Nuclease</keyword>
<accession>A0A250J1F6</accession>
<dbReference type="AlphaFoldDB" id="A0A250J1F6"/>
<dbReference type="KEGG" id="cfus:CYFUS_003244"/>
<feature type="domain" description="Endonuclease/exonuclease/phosphatase" evidence="1">
    <location>
        <begin position="6"/>
        <end position="229"/>
    </location>
</feature>
<evidence type="ECO:0000313" key="2">
    <source>
        <dbReference type="EMBL" id="ATB37819.1"/>
    </source>
</evidence>
<dbReference type="GO" id="GO:0016020">
    <property type="term" value="C:membrane"/>
    <property type="evidence" value="ECO:0007669"/>
    <property type="project" value="GOC"/>
</dbReference>
<dbReference type="InterPro" id="IPR005135">
    <property type="entry name" value="Endo/exonuclease/phosphatase"/>
</dbReference>
<dbReference type="PANTHER" id="PTHR14859">
    <property type="entry name" value="CALCOFLUOR WHITE HYPERSENSITIVE PROTEIN PRECURSOR"/>
    <property type="match status" value="1"/>
</dbReference>
<reference evidence="2 3" key="1">
    <citation type="submission" date="2017-06" db="EMBL/GenBank/DDBJ databases">
        <title>Sequencing and comparative analysis of myxobacterial genomes.</title>
        <authorList>
            <person name="Rupp O."/>
            <person name="Goesmann A."/>
            <person name="Sogaard-Andersen L."/>
        </authorList>
    </citation>
    <scope>NUCLEOTIDE SEQUENCE [LARGE SCALE GENOMIC DNA]</scope>
    <source>
        <strain evidence="2 3">DSM 52655</strain>
    </source>
</reference>
<organism evidence="2 3">
    <name type="scientific">Cystobacter fuscus</name>
    <dbReference type="NCBI Taxonomy" id="43"/>
    <lineage>
        <taxon>Bacteria</taxon>
        <taxon>Pseudomonadati</taxon>
        <taxon>Myxococcota</taxon>
        <taxon>Myxococcia</taxon>
        <taxon>Myxococcales</taxon>
        <taxon>Cystobacterineae</taxon>
        <taxon>Archangiaceae</taxon>
        <taxon>Cystobacter</taxon>
    </lineage>
</organism>
<evidence type="ECO:0000259" key="1">
    <source>
        <dbReference type="Pfam" id="PF03372"/>
    </source>
</evidence>
<dbReference type="PANTHER" id="PTHR14859:SF1">
    <property type="entry name" value="PGAP2-INTERACTING PROTEIN"/>
    <property type="match status" value="1"/>
</dbReference>
<protein>
    <submittedName>
        <fullName evidence="2">Endonuclease</fullName>
    </submittedName>
</protein>
<keyword evidence="2" id="KW-0378">Hydrolase</keyword>
<dbReference type="Proteomes" id="UP000217257">
    <property type="component" value="Chromosome"/>
</dbReference>
<dbReference type="Pfam" id="PF03372">
    <property type="entry name" value="Exo_endo_phos"/>
    <property type="match status" value="1"/>
</dbReference>
<dbReference type="InterPro" id="IPR051916">
    <property type="entry name" value="GPI-anchor_lipid_remodeler"/>
</dbReference>
<evidence type="ECO:0000313" key="3">
    <source>
        <dbReference type="Proteomes" id="UP000217257"/>
    </source>
</evidence>
<dbReference type="GO" id="GO:0004519">
    <property type="term" value="F:endonuclease activity"/>
    <property type="evidence" value="ECO:0007669"/>
    <property type="project" value="UniProtKB-KW"/>
</dbReference>
<keyword evidence="2" id="KW-0255">Endonuclease</keyword>
<proteinExistence type="predicted"/>
<name>A0A250J1F6_9BACT</name>
<dbReference type="GO" id="GO:0006506">
    <property type="term" value="P:GPI anchor biosynthetic process"/>
    <property type="evidence" value="ECO:0007669"/>
    <property type="project" value="TreeGrafter"/>
</dbReference>
<dbReference type="EMBL" id="CP022098">
    <property type="protein sequence ID" value="ATB37819.1"/>
    <property type="molecule type" value="Genomic_DNA"/>
</dbReference>
<gene>
    <name evidence="2" type="ORF">CYFUS_003244</name>
</gene>
<sequence>MGLTLVSYNIHSGIGTDGRFDLERVEEVLREVDADLIALQEVGDYRGLTPREDHPEHLARQLGLHLAFGSNVERAGRRYGNAILSRLPILRSRNYDLSVGDNEPRGALRCDLDLGGGQQLHLFCLHLGLGIRERRRQESLLLSSDILRDAVRSVPLVVCGDFNYWGPGAVRGLARQAIHDAALELERRDRTFPSRFPLLRLDRIYVDEGVRPLSLQAHRTPLSALASDHLPLVLRFETRPQPQVSDSAPVQLIGLGAPGAARAGRS</sequence>
<dbReference type="InterPro" id="IPR036691">
    <property type="entry name" value="Endo/exonu/phosph_ase_sf"/>
</dbReference>
<dbReference type="SUPFAM" id="SSF56219">
    <property type="entry name" value="DNase I-like"/>
    <property type="match status" value="1"/>
</dbReference>
<dbReference type="RefSeq" id="WP_095986085.1">
    <property type="nucleotide sequence ID" value="NZ_CP022098.1"/>
</dbReference>